<reference evidence="1 2" key="1">
    <citation type="submission" date="2014-02" db="EMBL/GenBank/DDBJ databases">
        <title>Transposable element dynamics among asymbiotic and ectomycorrhizal Amanita fungi.</title>
        <authorList>
            <consortium name="DOE Joint Genome Institute"/>
            <person name="Hess J."/>
            <person name="Skrede I."/>
            <person name="Wolfe B."/>
            <person name="LaButti K."/>
            <person name="Ohm R.A."/>
            <person name="Grigoriev I.V."/>
            <person name="Pringle A."/>
        </authorList>
    </citation>
    <scope>NUCLEOTIDE SEQUENCE [LARGE SCALE GENOMIC DNA]</scope>
    <source>
        <strain evidence="1 2">SKay4041</strain>
    </source>
</reference>
<dbReference type="EMBL" id="KZ302017">
    <property type="protein sequence ID" value="PFH49869.1"/>
    <property type="molecule type" value="Genomic_DNA"/>
</dbReference>
<organism evidence="1 2">
    <name type="scientific">Amanita thiersii Skay4041</name>
    <dbReference type="NCBI Taxonomy" id="703135"/>
    <lineage>
        <taxon>Eukaryota</taxon>
        <taxon>Fungi</taxon>
        <taxon>Dikarya</taxon>
        <taxon>Basidiomycota</taxon>
        <taxon>Agaricomycotina</taxon>
        <taxon>Agaricomycetes</taxon>
        <taxon>Agaricomycetidae</taxon>
        <taxon>Agaricales</taxon>
        <taxon>Pluteineae</taxon>
        <taxon>Amanitaceae</taxon>
        <taxon>Amanita</taxon>
    </lineage>
</organism>
<sequence length="228" mass="24947">MSNEKDKNRLFITLQLQPGKRGFHWGILLAPKRESTKSGVQDCHFFHVRYCLSSDFGVKKDNNGEWRYEHYPVNVTRLGEPIVMRVLVAKLPASESLAAQAERVNRVVGGIQIRLGGYRTWAGRGQRDEYGWGWSSRVWVWDALGVLRALGGEFGSIPTVVFAASGAGGGVLERDIKAFAERVKGGAGRVTAGSGGKIAPSGGLGEGSRAALLVHPKYLPQMDVRGWR</sequence>
<name>A0A2A9NGX5_9AGAR</name>
<keyword evidence="2" id="KW-1185">Reference proteome</keyword>
<protein>
    <submittedName>
        <fullName evidence="1">Uncharacterized protein</fullName>
    </submittedName>
</protein>
<dbReference type="Proteomes" id="UP000242287">
    <property type="component" value="Unassembled WGS sequence"/>
</dbReference>
<evidence type="ECO:0000313" key="2">
    <source>
        <dbReference type="Proteomes" id="UP000242287"/>
    </source>
</evidence>
<gene>
    <name evidence="1" type="ORF">AMATHDRAFT_48349</name>
</gene>
<dbReference type="Pfam" id="PF21858">
    <property type="entry name" value="DUF6914"/>
    <property type="match status" value="1"/>
</dbReference>
<dbReference type="AlphaFoldDB" id="A0A2A9NGX5"/>
<accession>A0A2A9NGX5</accession>
<dbReference type="OrthoDB" id="2679825at2759"/>
<evidence type="ECO:0000313" key="1">
    <source>
        <dbReference type="EMBL" id="PFH49869.1"/>
    </source>
</evidence>
<dbReference type="InterPro" id="IPR054208">
    <property type="entry name" value="DUF6914"/>
</dbReference>
<proteinExistence type="predicted"/>